<evidence type="ECO:0000313" key="3">
    <source>
        <dbReference type="Proteomes" id="UP000070133"/>
    </source>
</evidence>
<keyword evidence="3" id="KW-1185">Reference proteome</keyword>
<keyword evidence="1" id="KW-0812">Transmembrane</keyword>
<name>A0A139H463_9PEZI</name>
<feature type="transmembrane region" description="Helical" evidence="1">
    <location>
        <begin position="97"/>
        <end position="116"/>
    </location>
</feature>
<comment type="caution">
    <text evidence="2">The sequence shown here is derived from an EMBL/GenBank/DDBJ whole genome shotgun (WGS) entry which is preliminary data.</text>
</comment>
<proteinExistence type="predicted"/>
<dbReference type="OrthoDB" id="5428055at2759"/>
<organism evidence="2 3">
    <name type="scientific">Pseudocercospora eumusae</name>
    <dbReference type="NCBI Taxonomy" id="321146"/>
    <lineage>
        <taxon>Eukaryota</taxon>
        <taxon>Fungi</taxon>
        <taxon>Dikarya</taxon>
        <taxon>Ascomycota</taxon>
        <taxon>Pezizomycotina</taxon>
        <taxon>Dothideomycetes</taxon>
        <taxon>Dothideomycetidae</taxon>
        <taxon>Mycosphaerellales</taxon>
        <taxon>Mycosphaerellaceae</taxon>
        <taxon>Pseudocercospora</taxon>
    </lineage>
</organism>
<feature type="transmembrane region" description="Helical" evidence="1">
    <location>
        <begin position="66"/>
        <end position="85"/>
    </location>
</feature>
<accession>A0A139H463</accession>
<keyword evidence="1" id="KW-1133">Transmembrane helix</keyword>
<protein>
    <submittedName>
        <fullName evidence="2">Uncharacterized protein</fullName>
    </submittedName>
</protein>
<evidence type="ECO:0000313" key="2">
    <source>
        <dbReference type="EMBL" id="KXS97201.1"/>
    </source>
</evidence>
<dbReference type="EMBL" id="LFZN01000150">
    <property type="protein sequence ID" value="KXS97201.1"/>
    <property type="molecule type" value="Genomic_DNA"/>
</dbReference>
<keyword evidence="1" id="KW-0472">Membrane</keyword>
<sequence>MHLGDPPVNSQLPLAVEDVQNDFLAIHSRLKSLRARVDDLGTIVNEVSALRAAFNSIEAGANAFKLNMFLAVFFPLTLVATMLGMGGDYLLGEKKFWVFWASSAPLAKVIGAVLMTDRFRSSWNVQVDNPRREVRRPLVSTFEDV</sequence>
<dbReference type="Proteomes" id="UP000070133">
    <property type="component" value="Unassembled WGS sequence"/>
</dbReference>
<dbReference type="AlphaFoldDB" id="A0A139H463"/>
<evidence type="ECO:0000256" key="1">
    <source>
        <dbReference type="SAM" id="Phobius"/>
    </source>
</evidence>
<dbReference type="STRING" id="321146.A0A139H463"/>
<gene>
    <name evidence="2" type="ORF">AC578_883</name>
</gene>
<reference evidence="2 3" key="1">
    <citation type="submission" date="2015-07" db="EMBL/GenBank/DDBJ databases">
        <title>Comparative genomics of the Sigatoka disease complex on banana suggests a link between parallel evolutionary changes in Pseudocercospora fijiensis and Pseudocercospora eumusae and increased virulence on the banana host.</title>
        <authorList>
            <person name="Chang T.-C."/>
            <person name="Salvucci A."/>
            <person name="Crous P.W."/>
            <person name="Stergiopoulos I."/>
        </authorList>
    </citation>
    <scope>NUCLEOTIDE SEQUENCE [LARGE SCALE GENOMIC DNA]</scope>
    <source>
        <strain evidence="2 3">CBS 114824</strain>
    </source>
</reference>